<protein>
    <submittedName>
        <fullName evidence="2">DNA-binding CsgD family transcriptional regulator</fullName>
    </submittedName>
</protein>
<dbReference type="CDD" id="cd06170">
    <property type="entry name" value="LuxR_C_like"/>
    <property type="match status" value="1"/>
</dbReference>
<dbReference type="Proteomes" id="UP000802392">
    <property type="component" value="Unassembled WGS sequence"/>
</dbReference>
<reference evidence="2 3" key="1">
    <citation type="submission" date="2020-03" db="EMBL/GenBank/DDBJ databases">
        <title>Genomic Encyclopedia of Type Strains, Phase III (KMG-III): the genomes of soil and plant-associated and newly described type strains.</title>
        <authorList>
            <person name="Whitman W."/>
        </authorList>
    </citation>
    <scope>NUCLEOTIDE SEQUENCE [LARGE SCALE GENOMIC DNA]</scope>
    <source>
        <strain evidence="2 3">CECT 4207</strain>
    </source>
</reference>
<dbReference type="PROSITE" id="PS50043">
    <property type="entry name" value="HTH_LUXR_2"/>
    <property type="match status" value="1"/>
</dbReference>
<dbReference type="InterPro" id="IPR036388">
    <property type="entry name" value="WH-like_DNA-bd_sf"/>
</dbReference>
<evidence type="ECO:0000313" key="2">
    <source>
        <dbReference type="EMBL" id="NIJ03430.1"/>
    </source>
</evidence>
<keyword evidence="3" id="KW-1185">Reference proteome</keyword>
<accession>A0ABX0TQE1</accession>
<organism evidence="2 3">
    <name type="scientific">Paenarthrobacter ilicis</name>
    <dbReference type="NCBI Taxonomy" id="43665"/>
    <lineage>
        <taxon>Bacteria</taxon>
        <taxon>Bacillati</taxon>
        <taxon>Actinomycetota</taxon>
        <taxon>Actinomycetes</taxon>
        <taxon>Micrococcales</taxon>
        <taxon>Micrococcaceae</taxon>
        <taxon>Paenarthrobacter</taxon>
    </lineage>
</organism>
<dbReference type="SMART" id="SM00421">
    <property type="entry name" value="HTH_LUXR"/>
    <property type="match status" value="1"/>
</dbReference>
<keyword evidence="2" id="KW-0238">DNA-binding</keyword>
<proteinExistence type="predicted"/>
<comment type="caution">
    <text evidence="2">The sequence shown here is derived from an EMBL/GenBank/DDBJ whole genome shotgun (WGS) entry which is preliminary data.</text>
</comment>
<evidence type="ECO:0000313" key="3">
    <source>
        <dbReference type="Proteomes" id="UP000802392"/>
    </source>
</evidence>
<gene>
    <name evidence="2" type="ORF">FHR86_003789</name>
</gene>
<dbReference type="SUPFAM" id="SSF52540">
    <property type="entry name" value="P-loop containing nucleoside triphosphate hydrolases"/>
    <property type="match status" value="1"/>
</dbReference>
<feature type="domain" description="HTH luxR-type" evidence="1">
    <location>
        <begin position="789"/>
        <end position="853"/>
    </location>
</feature>
<dbReference type="InterPro" id="IPR027417">
    <property type="entry name" value="P-loop_NTPase"/>
</dbReference>
<name>A0ABX0TQE1_9MICC</name>
<dbReference type="InterPro" id="IPR016032">
    <property type="entry name" value="Sig_transdc_resp-reg_C-effctor"/>
</dbReference>
<dbReference type="GO" id="GO:0003677">
    <property type="term" value="F:DNA binding"/>
    <property type="evidence" value="ECO:0007669"/>
    <property type="project" value="UniProtKB-KW"/>
</dbReference>
<dbReference type="Pfam" id="PF00196">
    <property type="entry name" value="GerE"/>
    <property type="match status" value="1"/>
</dbReference>
<dbReference type="SUPFAM" id="SSF46894">
    <property type="entry name" value="C-terminal effector domain of the bipartite response regulators"/>
    <property type="match status" value="1"/>
</dbReference>
<dbReference type="EMBL" id="JAAOZD010000013">
    <property type="protein sequence ID" value="NIJ03430.1"/>
    <property type="molecule type" value="Genomic_DNA"/>
</dbReference>
<evidence type="ECO:0000259" key="1">
    <source>
        <dbReference type="PROSITE" id="PS50043"/>
    </source>
</evidence>
<dbReference type="InterPro" id="IPR049945">
    <property type="entry name" value="AAA_22"/>
</dbReference>
<dbReference type="RefSeq" id="WP_167269634.1">
    <property type="nucleotide sequence ID" value="NZ_JAAOZD010000013.1"/>
</dbReference>
<sequence length="883" mass="96112">MRQIEVDRVLGFISKGLSVRIIGASGSGRTSVAKCVAERLEADGVALYSMFATPSLASVPFAGVIGLGLDIRSRMVSVLGMADLFAAQLARSESNVIIIDDAENLDKESLAVVNIVRDRSEVSLVITTSDRPLRTTPSSGLLGNNTEATVQLLPLGFVQVRYLIFSLLGAPADVDVVARVLTGSGGNVRLAVRIVRTAILSERLVLRDGVWSMNGNDLMNEHLHSAVESLFMGLGADEVRALRKISSTGPTPMDQLRATLGETILDHLESEGLISVVAGPEGTPFAAVFPPIVDDYFRSLKKTRGRPGALPGGVDAGDEAGPAAHMSTKTRTHLLNSAVTTIGAEMGGRPAASTRYFQQRLQAMEQSHYETWKGEPNPKNALALLDIYWGAHADDQRIQEILRSTNTSEGSREEILLLTLTAAWWKYSAEHDRDGAIKDLHDFSLVEPDVSAEASIFSEFLQLKREETPGPKKAPTDLHDKSPLEMGPAELTGTYVIIKGLIDLYNFNPEQALKITQSDQIDPHLRKFKEFIHSMGVFLSGETETALGLALEYRQKALDEVDQFAFVSQSYTAVLALLHHGLFDEAEYLMSRTFSLGRHGLFAGVVRTAMFGLSSLKEIGSADSWATGPGIRDISPFPGTDVGLQNLVASRPVSAKAFDLQASQLIERSTKQGFASKAMHTAMFALSLLPGPLVTGVLRKILDDRSIRTHNQLLDIADAAINGNLQRLQHLLDGYVPDGDSYQICMVLRGAGKRWQLSGETSTAQEVRKAGDEFLERFRPIGTLINFKTEFPGSTLTIRETEVAMLVGHQSNYYIAKHFGISIRTVESHISNALRKTDTTTRNQLADLVVNSQEAALIHAMTIPQGDETTGLTTIQNLKADFQ</sequence>
<dbReference type="InterPro" id="IPR000792">
    <property type="entry name" value="Tscrpt_reg_LuxR_C"/>
</dbReference>
<dbReference type="Pfam" id="PF13401">
    <property type="entry name" value="AAA_22"/>
    <property type="match status" value="1"/>
</dbReference>
<dbReference type="Gene3D" id="1.10.10.10">
    <property type="entry name" value="Winged helix-like DNA-binding domain superfamily/Winged helix DNA-binding domain"/>
    <property type="match status" value="1"/>
</dbReference>